<reference evidence="1" key="1">
    <citation type="submission" date="2021-04" db="EMBL/GenBank/DDBJ databases">
        <title>Whole genome sequencing of Enterococci isolates from hospitalized patients.</title>
        <authorList>
            <person name="Ogoti B.M."/>
            <person name="Onyambu F.G."/>
        </authorList>
    </citation>
    <scope>NUCLEOTIDE SEQUENCE</scope>
    <source>
        <strain evidence="1">242</strain>
    </source>
</reference>
<evidence type="ECO:0000313" key="1">
    <source>
        <dbReference type="EMBL" id="MBR8645380.1"/>
    </source>
</evidence>
<dbReference type="Proteomes" id="UP000680045">
    <property type="component" value="Unassembled WGS sequence"/>
</dbReference>
<proteinExistence type="predicted"/>
<protein>
    <submittedName>
        <fullName evidence="1">Uncharacterized protein</fullName>
    </submittedName>
</protein>
<name>A0A941FJJ9_9BACI</name>
<comment type="caution">
    <text evidence="1">The sequence shown here is derived from an EMBL/GenBank/DDBJ whole genome shotgun (WGS) entry which is preliminary data.</text>
</comment>
<accession>A0A941FJJ9</accession>
<evidence type="ECO:0000313" key="2">
    <source>
        <dbReference type="Proteomes" id="UP000680045"/>
    </source>
</evidence>
<sequence length="67" mass="7681">MLQIIERRSPGLFTARQREVTSVFTLETEILPKECVEAVAWVIHADTKEEAKVINNQLLLTMQNVNN</sequence>
<dbReference type="AlphaFoldDB" id="A0A941FJJ9"/>
<dbReference type="EMBL" id="JAGTPW010000033">
    <property type="protein sequence ID" value="MBR8645380.1"/>
    <property type="molecule type" value="Genomic_DNA"/>
</dbReference>
<organism evidence="1 2">
    <name type="scientific">Peribacillus frigoritolerans</name>
    <dbReference type="NCBI Taxonomy" id="450367"/>
    <lineage>
        <taxon>Bacteria</taxon>
        <taxon>Bacillati</taxon>
        <taxon>Bacillota</taxon>
        <taxon>Bacilli</taxon>
        <taxon>Bacillales</taxon>
        <taxon>Bacillaceae</taxon>
        <taxon>Peribacillus</taxon>
    </lineage>
</organism>
<gene>
    <name evidence="1" type="ORF">KEH51_18030</name>
</gene>